<keyword evidence="3" id="KW-0325">Glycoprotein</keyword>
<proteinExistence type="inferred from homology"/>
<sequence>MYRLIRLLSLAALAAIGIWYLGFTPTGIQPAAWQPSTDPGFTGVFTPNSALAAVERLDLGDEHGPEDIALDQDGVIWTTTAEGGLWRLDNAEMSRVGQMGGRPLGLEYGPDGALYIADSYLGLIRWTPAGGSEILADEFEGAPIRYANQVAPARDGSVYFSVSTTRHDPEALGGTLPASVVDLWEHQTTGRVLRWTGDAIEKVADGFSFANGIALTPDEDALLIAETGAYRIWKHDLALGEREVLIDALPGFPDNIQAQGDGTFWIGLVSPRRPIADMLAPYPAVRDVVWRLPEAVRPQPVHHGILMRIDGDGQVLEVLQDPEGGYSLVTGGIIVGDRLFVSSLGQDALGVMNVR</sequence>
<dbReference type="GO" id="GO:0012505">
    <property type="term" value="C:endomembrane system"/>
    <property type="evidence" value="ECO:0007669"/>
    <property type="project" value="TreeGrafter"/>
</dbReference>
<accession>A0A7S9LP79</accession>
<dbReference type="PANTHER" id="PTHR10426">
    <property type="entry name" value="STRICTOSIDINE SYNTHASE-RELATED"/>
    <property type="match status" value="1"/>
</dbReference>
<evidence type="ECO:0000256" key="2">
    <source>
        <dbReference type="ARBA" id="ARBA00022553"/>
    </source>
</evidence>
<dbReference type="Gene3D" id="2.120.10.30">
    <property type="entry name" value="TolB, C-terminal domain"/>
    <property type="match status" value="1"/>
</dbReference>
<dbReference type="AlphaFoldDB" id="A0A7S9LP79"/>
<dbReference type="GO" id="GO:0016787">
    <property type="term" value="F:hydrolase activity"/>
    <property type="evidence" value="ECO:0007669"/>
    <property type="project" value="TreeGrafter"/>
</dbReference>
<dbReference type="SUPFAM" id="SSF63829">
    <property type="entry name" value="Calcium-dependent phosphotriesterase"/>
    <property type="match status" value="1"/>
</dbReference>
<gene>
    <name evidence="5" type="ORF">I0K15_13235</name>
</gene>
<dbReference type="PANTHER" id="PTHR10426:SF88">
    <property type="entry name" value="ADIPOCYTE PLASMA MEMBRANE-ASSOCIATED PROTEIN HEMOMUCIN-RELATED"/>
    <property type="match status" value="1"/>
</dbReference>
<dbReference type="InterPro" id="IPR018119">
    <property type="entry name" value="Strictosidine_synth_cons-reg"/>
</dbReference>
<protein>
    <submittedName>
        <fullName evidence="5">SMP-30/gluconolactonase/LRE family protein</fullName>
    </submittedName>
</protein>
<name>A0A7S9LP79_9RHOB</name>
<evidence type="ECO:0000313" key="5">
    <source>
        <dbReference type="EMBL" id="QPH52772.1"/>
    </source>
</evidence>
<feature type="domain" description="Strictosidine synthase conserved region" evidence="4">
    <location>
        <begin position="154"/>
        <end position="234"/>
    </location>
</feature>
<keyword evidence="6" id="KW-1185">Reference proteome</keyword>
<comment type="similarity">
    <text evidence="1">Belongs to the strictosidine synthase family.</text>
</comment>
<evidence type="ECO:0000256" key="1">
    <source>
        <dbReference type="ARBA" id="ARBA00009191"/>
    </source>
</evidence>
<dbReference type="InterPro" id="IPR011042">
    <property type="entry name" value="6-blade_b-propeller_TolB-like"/>
</dbReference>
<dbReference type="KEGG" id="poz:I0K15_13235"/>
<dbReference type="RefSeq" id="WP_196101983.1">
    <property type="nucleotide sequence ID" value="NZ_CP064942.1"/>
</dbReference>
<dbReference type="Proteomes" id="UP000594800">
    <property type="component" value="Chromosome"/>
</dbReference>
<evidence type="ECO:0000259" key="4">
    <source>
        <dbReference type="Pfam" id="PF03088"/>
    </source>
</evidence>
<dbReference type="EMBL" id="CP064942">
    <property type="protein sequence ID" value="QPH52772.1"/>
    <property type="molecule type" value="Genomic_DNA"/>
</dbReference>
<reference evidence="5 6" key="1">
    <citation type="submission" date="2020-11" db="EMBL/GenBank/DDBJ databases">
        <title>Description of Pontivivens ytuae sp. nov. isolated from deep sea sediment of Mariana Trench.</title>
        <authorList>
            <person name="Wang Z."/>
            <person name="Sun Q.-L."/>
            <person name="Xu X.-D."/>
            <person name="Tang Y.-Z."/>
            <person name="Zhang J."/>
        </authorList>
    </citation>
    <scope>NUCLEOTIDE SEQUENCE [LARGE SCALE GENOMIC DNA]</scope>
    <source>
        <strain evidence="5 6">MT2928</strain>
    </source>
</reference>
<dbReference type="Pfam" id="PF03088">
    <property type="entry name" value="Str_synth"/>
    <property type="match status" value="1"/>
</dbReference>
<evidence type="ECO:0000256" key="3">
    <source>
        <dbReference type="ARBA" id="ARBA00023180"/>
    </source>
</evidence>
<keyword evidence="2" id="KW-0597">Phosphoprotein</keyword>
<organism evidence="5 6">
    <name type="scientific">Pontivivens ytuae</name>
    <dbReference type="NCBI Taxonomy" id="2789856"/>
    <lineage>
        <taxon>Bacteria</taxon>
        <taxon>Pseudomonadati</taxon>
        <taxon>Pseudomonadota</taxon>
        <taxon>Alphaproteobacteria</taxon>
        <taxon>Rhodobacterales</taxon>
        <taxon>Paracoccaceae</taxon>
        <taxon>Pontivivens</taxon>
    </lineage>
</organism>
<dbReference type="Pfam" id="PF20067">
    <property type="entry name" value="SSL_N"/>
    <property type="match status" value="1"/>
</dbReference>
<evidence type="ECO:0000313" key="6">
    <source>
        <dbReference type="Proteomes" id="UP000594800"/>
    </source>
</evidence>